<evidence type="ECO:0000259" key="6">
    <source>
        <dbReference type="Pfam" id="PF08479"/>
    </source>
</evidence>
<evidence type="ECO:0000256" key="4">
    <source>
        <dbReference type="SAM" id="SignalP"/>
    </source>
</evidence>
<dbReference type="GO" id="GO:0046819">
    <property type="term" value="P:protein secretion by the type V secretion system"/>
    <property type="evidence" value="ECO:0007669"/>
    <property type="project" value="TreeGrafter"/>
</dbReference>
<dbReference type="PANTHER" id="PTHR34597">
    <property type="entry name" value="SLR1661 PROTEIN"/>
    <property type="match status" value="1"/>
</dbReference>
<dbReference type="GO" id="GO:0008320">
    <property type="term" value="F:protein transmembrane transporter activity"/>
    <property type="evidence" value="ECO:0007669"/>
    <property type="project" value="TreeGrafter"/>
</dbReference>
<keyword evidence="1" id="KW-0472">Membrane</keyword>
<dbReference type="Proteomes" id="UP000094795">
    <property type="component" value="Unassembled WGS sequence"/>
</dbReference>
<dbReference type="Pfam" id="PF08479">
    <property type="entry name" value="POTRA_2"/>
    <property type="match status" value="1"/>
</dbReference>
<reference evidence="7 8" key="1">
    <citation type="submission" date="2015-12" db="EMBL/GenBank/DDBJ databases">
        <authorList>
            <person name="Shamseldin A."/>
            <person name="Moawad H."/>
            <person name="Abd El-Rahim W.M."/>
            <person name="Sadowsky M.J."/>
        </authorList>
    </citation>
    <scope>NUCLEOTIDE SEQUENCE [LARGE SCALE GENOMIC DNA]</scope>
    <source>
        <strain evidence="7 8">JC234</strain>
    </source>
</reference>
<evidence type="ECO:0000259" key="5">
    <source>
        <dbReference type="Pfam" id="PF03865"/>
    </source>
</evidence>
<comment type="caution">
    <text evidence="7">The sequence shown here is derived from an EMBL/GenBank/DDBJ whole genome shotgun (WGS) entry which is preliminary data.</text>
</comment>
<dbReference type="AlphaFoldDB" id="A0A1C1YV53"/>
<name>A0A1C1YV53_9HYPH</name>
<keyword evidence="4" id="KW-0732">Signal</keyword>
<evidence type="ECO:0000256" key="3">
    <source>
        <dbReference type="ARBA" id="ARBA00023237"/>
    </source>
</evidence>
<dbReference type="GO" id="GO:0098046">
    <property type="term" value="C:type V protein secretion system complex"/>
    <property type="evidence" value="ECO:0007669"/>
    <property type="project" value="TreeGrafter"/>
</dbReference>
<protein>
    <recommendedName>
        <fullName evidence="9">Peptide transporter</fullName>
    </recommendedName>
</protein>
<feature type="chain" id="PRO_5008656466" description="Peptide transporter" evidence="4">
    <location>
        <begin position="24"/>
        <end position="571"/>
    </location>
</feature>
<keyword evidence="8" id="KW-1185">Reference proteome</keyword>
<sequence>MFVKRTLALSMMCCLAAGSGAFGQSASQVTQPNYAPQQSVARGGFDLPLTADASVPQGADQFHVTPSGVTIEGAFEDMSAANDSLRQRLSGKSVTAAELFEAAADLERAYVNAGYLLVRVSLPPQTVRDGMPVLFVVTNGYVERIDASTLSTYVQRRVLTTLEPLIGVRGVKSGELERRLLLAGDTAGVTLRSTLRPGETAGGTVVVVNGDYSPIGGSFGINNGLSDDLGVYAGEFNVNFNSLLEIGETIYGSFSGYPGAKADGAASSAPRNRQLAAGFIVPLGHDGLWFNGEYVLSQTNPDNGLGFTIGDEFRKLSGRLGYELVRSRNLNLTTMAIFDIASEEQSFIAPGIDVMLSKDELRVFRLSQKGSFAPWRGAEFSGDITWSLGLDALGARQATAALPLSRYLAEPDFQKLAASLGYVQSLLDGRAQIRLSASAQTSFGKALPSSEQFSIGGAGRVSVLDQGQTSGDAGIVGRAELTAPLPMPPALGTNATVWPYAFAAAGAVELVHPTALEDKSENAVAVGLGARIALNLPKTTSQSFFELEFASGSTSSTGHESRLSFRINNRF</sequence>
<keyword evidence="2" id="KW-0812">Transmembrane</keyword>
<feature type="signal peptide" evidence="4">
    <location>
        <begin position="1"/>
        <end position="23"/>
    </location>
</feature>
<gene>
    <name evidence="7" type="ORF">AWJ14_00845</name>
</gene>
<evidence type="ECO:0000313" key="8">
    <source>
        <dbReference type="Proteomes" id="UP000094795"/>
    </source>
</evidence>
<feature type="domain" description="Haemolysin activator HlyB C-terminal" evidence="5">
    <location>
        <begin position="204"/>
        <end position="530"/>
    </location>
</feature>
<evidence type="ECO:0000256" key="1">
    <source>
        <dbReference type="ARBA" id="ARBA00022452"/>
    </source>
</evidence>
<dbReference type="Gene3D" id="2.40.160.50">
    <property type="entry name" value="membrane protein fhac: a member of the omp85/tpsb transporter family"/>
    <property type="match status" value="1"/>
</dbReference>
<dbReference type="InterPro" id="IPR013686">
    <property type="entry name" value="Polypept-transport_assoc_ShlB"/>
</dbReference>
<dbReference type="InterPro" id="IPR051544">
    <property type="entry name" value="TPS_OM_transporter"/>
</dbReference>
<accession>A0A1C1YV53</accession>
<organism evidence="7 8">
    <name type="scientific">Hoeflea olei</name>
    <dbReference type="NCBI Taxonomy" id="1480615"/>
    <lineage>
        <taxon>Bacteria</taxon>
        <taxon>Pseudomonadati</taxon>
        <taxon>Pseudomonadota</taxon>
        <taxon>Alphaproteobacteria</taxon>
        <taxon>Hyphomicrobiales</taxon>
        <taxon>Rhizobiaceae</taxon>
        <taxon>Hoeflea</taxon>
    </lineage>
</organism>
<evidence type="ECO:0000313" key="7">
    <source>
        <dbReference type="EMBL" id="OCW57428.1"/>
    </source>
</evidence>
<evidence type="ECO:0008006" key="9">
    <source>
        <dbReference type="Google" id="ProtNLM"/>
    </source>
</evidence>
<dbReference type="PANTHER" id="PTHR34597:SF6">
    <property type="entry name" value="BLR6126 PROTEIN"/>
    <property type="match status" value="1"/>
</dbReference>
<dbReference type="Pfam" id="PF03865">
    <property type="entry name" value="ShlB"/>
    <property type="match status" value="1"/>
</dbReference>
<dbReference type="STRING" id="1480615.AWJ14_00845"/>
<dbReference type="RefSeq" id="WP_210183533.1">
    <property type="nucleotide sequence ID" value="NZ_LQZT01000015.1"/>
</dbReference>
<dbReference type="InterPro" id="IPR005565">
    <property type="entry name" value="Hemolysn_activator_HlyB_C"/>
</dbReference>
<proteinExistence type="predicted"/>
<dbReference type="Gene3D" id="3.10.20.310">
    <property type="entry name" value="membrane protein fhac"/>
    <property type="match status" value="1"/>
</dbReference>
<feature type="domain" description="Polypeptide-transport-associated ShlB-type" evidence="6">
    <location>
        <begin position="67"/>
        <end position="136"/>
    </location>
</feature>
<keyword evidence="3" id="KW-0998">Cell outer membrane</keyword>
<dbReference type="EMBL" id="LQZT01000015">
    <property type="protein sequence ID" value="OCW57428.1"/>
    <property type="molecule type" value="Genomic_DNA"/>
</dbReference>
<keyword evidence="1" id="KW-1134">Transmembrane beta strand</keyword>
<evidence type="ECO:0000256" key="2">
    <source>
        <dbReference type="ARBA" id="ARBA00022692"/>
    </source>
</evidence>